<dbReference type="PANTHER" id="PTHR21666:SF270">
    <property type="entry name" value="MUREIN HYDROLASE ACTIVATOR ENVC"/>
    <property type="match status" value="1"/>
</dbReference>
<dbReference type="PANTHER" id="PTHR21666">
    <property type="entry name" value="PEPTIDASE-RELATED"/>
    <property type="match status" value="1"/>
</dbReference>
<dbReference type="GO" id="GO:0004222">
    <property type="term" value="F:metalloendopeptidase activity"/>
    <property type="evidence" value="ECO:0007669"/>
    <property type="project" value="TreeGrafter"/>
</dbReference>
<organism evidence="2 3">
    <name type="scientific">Anaerocolumna jejuensis DSM 15929</name>
    <dbReference type="NCBI Taxonomy" id="1121322"/>
    <lineage>
        <taxon>Bacteria</taxon>
        <taxon>Bacillati</taxon>
        <taxon>Bacillota</taxon>
        <taxon>Clostridia</taxon>
        <taxon>Lachnospirales</taxon>
        <taxon>Lachnospiraceae</taxon>
        <taxon>Anaerocolumna</taxon>
    </lineage>
</organism>
<name>A0A1M7D0D4_9FIRM</name>
<accession>A0A1M7D0D4</accession>
<dbReference type="Proteomes" id="UP000184386">
    <property type="component" value="Unassembled WGS sequence"/>
</dbReference>
<keyword evidence="3" id="KW-1185">Reference proteome</keyword>
<dbReference type="RefSeq" id="WP_073280451.1">
    <property type="nucleotide sequence ID" value="NZ_FRAC01000048.1"/>
</dbReference>
<gene>
    <name evidence="2" type="ORF">SAMN02745136_05575</name>
</gene>
<dbReference type="InterPro" id="IPR011055">
    <property type="entry name" value="Dup_hybrid_motif"/>
</dbReference>
<evidence type="ECO:0000313" key="3">
    <source>
        <dbReference type="Proteomes" id="UP000184386"/>
    </source>
</evidence>
<dbReference type="CDD" id="cd12797">
    <property type="entry name" value="M23_peptidase"/>
    <property type="match status" value="1"/>
</dbReference>
<dbReference type="InterPro" id="IPR016047">
    <property type="entry name" value="M23ase_b-sheet_dom"/>
</dbReference>
<dbReference type="Pfam" id="PF01551">
    <property type="entry name" value="Peptidase_M23"/>
    <property type="match status" value="1"/>
</dbReference>
<evidence type="ECO:0000313" key="2">
    <source>
        <dbReference type="EMBL" id="SHL72962.1"/>
    </source>
</evidence>
<proteinExistence type="predicted"/>
<dbReference type="STRING" id="1121322.SAMN02745136_05575"/>
<dbReference type="OrthoDB" id="9809488at2"/>
<dbReference type="AlphaFoldDB" id="A0A1M7D0D4"/>
<dbReference type="InterPro" id="IPR050570">
    <property type="entry name" value="Cell_wall_metabolism_enzyme"/>
</dbReference>
<feature type="domain" description="M23ase beta-sheet core" evidence="1">
    <location>
        <begin position="218"/>
        <end position="318"/>
    </location>
</feature>
<sequence length="356" mass="40692">MEIRTIPKDYIINMSNEAHGNVESNFLLHGLKIKNDADKPVVLKQINMELYAAETFVKQVTYCDKALTNAVERFAHECTWLGGGFGAQLFLGEEGFWNTEEYSSSVTLMPNQETGLFNEYFVMVYKEMVDLLSVQVLYEMEGKEYKQALSIPLINYENKNNYIFPIEGCVSTCGNYNCLLDHRQHYSMEFAIDMAQYNKEQKLSFKENMQMEDYVIYGKDILAIADGEVIDCYPSIPITTSWVWEERLPYFKIYGLASQFGNYVIIQHANGESSFYGHMIVDSLTVKKGDRVKQGQVIGKVGHTGLSNCPHLHFQLMDKPNILTGRGLPCSFTNIKDVTGDPIERIMDDNIIVHTY</sequence>
<reference evidence="2 3" key="1">
    <citation type="submission" date="2016-11" db="EMBL/GenBank/DDBJ databases">
        <authorList>
            <person name="Jaros S."/>
            <person name="Januszkiewicz K."/>
            <person name="Wedrychowicz H."/>
        </authorList>
    </citation>
    <scope>NUCLEOTIDE SEQUENCE [LARGE SCALE GENOMIC DNA]</scope>
    <source>
        <strain evidence="2 3">DSM 15929</strain>
    </source>
</reference>
<dbReference type="Gene3D" id="2.70.70.10">
    <property type="entry name" value="Glucose Permease (Domain IIA)"/>
    <property type="match status" value="1"/>
</dbReference>
<dbReference type="SUPFAM" id="SSF51261">
    <property type="entry name" value="Duplicated hybrid motif"/>
    <property type="match status" value="1"/>
</dbReference>
<evidence type="ECO:0000259" key="1">
    <source>
        <dbReference type="Pfam" id="PF01551"/>
    </source>
</evidence>
<dbReference type="EMBL" id="FRAC01000048">
    <property type="protein sequence ID" value="SHL72962.1"/>
    <property type="molecule type" value="Genomic_DNA"/>
</dbReference>
<protein>
    <submittedName>
        <fullName evidence="2">Peptidase family M23</fullName>
    </submittedName>
</protein>